<name>A0A830D057_9LAMI</name>
<dbReference type="InterPro" id="IPR051616">
    <property type="entry name" value="Cul2-RING_E3_ligase_SR"/>
</dbReference>
<keyword evidence="2" id="KW-0802">TPR repeat</keyword>
<feature type="repeat" description="TPR" evidence="2">
    <location>
        <begin position="321"/>
        <end position="354"/>
    </location>
</feature>
<dbReference type="Gene3D" id="1.25.40.20">
    <property type="entry name" value="Ankyrin repeat-containing domain"/>
    <property type="match status" value="1"/>
</dbReference>
<dbReference type="Pfam" id="PF12796">
    <property type="entry name" value="Ank_2"/>
    <property type="match status" value="2"/>
</dbReference>
<feature type="repeat" description="ANK" evidence="1">
    <location>
        <begin position="58"/>
        <end position="90"/>
    </location>
</feature>
<dbReference type="PROSITE" id="PS50088">
    <property type="entry name" value="ANK_REPEAT"/>
    <property type="match status" value="3"/>
</dbReference>
<reference evidence="3" key="1">
    <citation type="submission" date="2020-07" db="EMBL/GenBank/DDBJ databases">
        <title>Ethylene signaling mediates host invasion by parasitic plants.</title>
        <authorList>
            <person name="Yoshida S."/>
        </authorList>
    </citation>
    <scope>NUCLEOTIDE SEQUENCE</scope>
    <source>
        <strain evidence="3">Okayama</strain>
    </source>
</reference>
<dbReference type="PANTHER" id="PTHR46224:SF67">
    <property type="entry name" value="HSP70-HSP90 ORGANIZING PROTEIN 3-LIKE"/>
    <property type="match status" value="1"/>
</dbReference>
<dbReference type="InterPro" id="IPR002110">
    <property type="entry name" value="Ankyrin_rpt"/>
</dbReference>
<protein>
    <submittedName>
        <fullName evidence="3">Ankyrin repeat and socs box protein 3</fullName>
    </submittedName>
</protein>
<dbReference type="InterPro" id="IPR036770">
    <property type="entry name" value="Ankyrin_rpt-contain_sf"/>
</dbReference>
<dbReference type="Gene3D" id="1.25.40.10">
    <property type="entry name" value="Tetratricopeptide repeat domain"/>
    <property type="match status" value="1"/>
</dbReference>
<dbReference type="Pfam" id="PF00023">
    <property type="entry name" value="Ank"/>
    <property type="match status" value="1"/>
</dbReference>
<evidence type="ECO:0000256" key="2">
    <source>
        <dbReference type="PROSITE-ProRule" id="PRU00339"/>
    </source>
</evidence>
<proteinExistence type="predicted"/>
<feature type="repeat" description="TPR" evidence="2">
    <location>
        <begin position="253"/>
        <end position="286"/>
    </location>
</feature>
<dbReference type="PROSITE" id="PS50297">
    <property type="entry name" value="ANK_REP_REGION"/>
    <property type="match status" value="3"/>
</dbReference>
<sequence>MKGNVQICRFLIENVKLDVDFKCHRGDTPLLFAASAGHFNVAKYLIIRGADVKMSDSNGFTCLHMAGNLGDREIMQLLLLKGADIEAHSVCGTPLQCAAACGTENIESIRFLLRRRANPNAVSPLSVPPLVFAIKDGSSEFLELLLEAGANPNKTWHGLSPLAVAAAKEDNTELLKSLLAAGAEPNNDNDNFQAKMKPIEYAAEVGNLEGISVLFPVTQRISSYHDWSINGIKDYFHSSEAKIQREQCQDDYFEFLDEKGKNAVKQEDYSFAAECFTEALYFQPNNERLLLNRTACWANLDKPNFCLRDAYACMKLKPLCPKAHLRVGLAWMLLKSYAKALASFEFASRLDPGGTDIKNALR</sequence>
<dbReference type="PRINTS" id="PR01415">
    <property type="entry name" value="ANKYRIN"/>
</dbReference>
<dbReference type="PANTHER" id="PTHR46224">
    <property type="entry name" value="ANKYRIN REPEAT FAMILY PROTEIN"/>
    <property type="match status" value="1"/>
</dbReference>
<evidence type="ECO:0000256" key="1">
    <source>
        <dbReference type="PROSITE-ProRule" id="PRU00023"/>
    </source>
</evidence>
<evidence type="ECO:0000313" key="4">
    <source>
        <dbReference type="Proteomes" id="UP000653305"/>
    </source>
</evidence>
<dbReference type="OrthoDB" id="412869at2759"/>
<accession>A0A830D057</accession>
<comment type="caution">
    <text evidence="3">The sequence shown here is derived from an EMBL/GenBank/DDBJ whole genome shotgun (WGS) entry which is preliminary data.</text>
</comment>
<dbReference type="SMART" id="SM00248">
    <property type="entry name" value="ANK"/>
    <property type="match status" value="5"/>
</dbReference>
<keyword evidence="1" id="KW-0040">ANK repeat</keyword>
<dbReference type="PROSITE" id="PS50005">
    <property type="entry name" value="TPR"/>
    <property type="match status" value="2"/>
</dbReference>
<dbReference type="Proteomes" id="UP000653305">
    <property type="component" value="Unassembled WGS sequence"/>
</dbReference>
<evidence type="ECO:0000313" key="3">
    <source>
        <dbReference type="EMBL" id="GFQ04720.1"/>
    </source>
</evidence>
<dbReference type="SUPFAM" id="SSF48403">
    <property type="entry name" value="Ankyrin repeat"/>
    <property type="match status" value="1"/>
</dbReference>
<dbReference type="AlphaFoldDB" id="A0A830D057"/>
<gene>
    <name evidence="3" type="ORF">PHJA_002616000</name>
</gene>
<dbReference type="InterPro" id="IPR019734">
    <property type="entry name" value="TPR_rpt"/>
</dbReference>
<dbReference type="EMBL" id="BMAC01000969">
    <property type="protein sequence ID" value="GFQ04720.1"/>
    <property type="molecule type" value="Genomic_DNA"/>
</dbReference>
<feature type="repeat" description="ANK" evidence="1">
    <location>
        <begin position="157"/>
        <end position="190"/>
    </location>
</feature>
<organism evidence="3 4">
    <name type="scientific">Phtheirospermum japonicum</name>
    <dbReference type="NCBI Taxonomy" id="374723"/>
    <lineage>
        <taxon>Eukaryota</taxon>
        <taxon>Viridiplantae</taxon>
        <taxon>Streptophyta</taxon>
        <taxon>Embryophyta</taxon>
        <taxon>Tracheophyta</taxon>
        <taxon>Spermatophyta</taxon>
        <taxon>Magnoliopsida</taxon>
        <taxon>eudicotyledons</taxon>
        <taxon>Gunneridae</taxon>
        <taxon>Pentapetalae</taxon>
        <taxon>asterids</taxon>
        <taxon>lamiids</taxon>
        <taxon>Lamiales</taxon>
        <taxon>Orobanchaceae</taxon>
        <taxon>Orobanchaceae incertae sedis</taxon>
        <taxon>Phtheirospermum</taxon>
    </lineage>
</organism>
<dbReference type="SMART" id="SM00028">
    <property type="entry name" value="TPR"/>
    <property type="match status" value="2"/>
</dbReference>
<keyword evidence="4" id="KW-1185">Reference proteome</keyword>
<feature type="repeat" description="ANK" evidence="1">
    <location>
        <begin position="25"/>
        <end position="57"/>
    </location>
</feature>
<dbReference type="SUPFAM" id="SSF48452">
    <property type="entry name" value="TPR-like"/>
    <property type="match status" value="1"/>
</dbReference>
<dbReference type="InterPro" id="IPR011990">
    <property type="entry name" value="TPR-like_helical_dom_sf"/>
</dbReference>